<protein>
    <submittedName>
        <fullName evidence="1">Uncharacterized protein</fullName>
    </submittedName>
</protein>
<dbReference type="Proteomes" id="UP000077623">
    <property type="component" value="Unassembled WGS sequence"/>
</dbReference>
<comment type="caution">
    <text evidence="1">The sequence shown here is derived from an EMBL/GenBank/DDBJ whole genome shotgun (WGS) entry which is preliminary data.</text>
</comment>
<proteinExistence type="predicted"/>
<evidence type="ECO:0000313" key="2">
    <source>
        <dbReference type="Proteomes" id="UP000077623"/>
    </source>
</evidence>
<keyword evidence="2" id="KW-1185">Reference proteome</keyword>
<accession>A0A1A9QFN9</accession>
<organism evidence="1 2">
    <name type="scientific">Candidatus Mycoplasma haematobovis</name>
    <dbReference type="NCBI Taxonomy" id="432608"/>
    <lineage>
        <taxon>Bacteria</taxon>
        <taxon>Bacillati</taxon>
        <taxon>Mycoplasmatota</taxon>
        <taxon>Mollicutes</taxon>
        <taxon>Mycoplasmataceae</taxon>
        <taxon>Mycoplasma</taxon>
    </lineage>
</organism>
<dbReference type="AlphaFoldDB" id="A0A1A9QFN9"/>
<gene>
    <name evidence="1" type="ORF">A6V39_05820</name>
</gene>
<dbReference type="EMBL" id="LWUJ01000008">
    <property type="protein sequence ID" value="OAL10785.1"/>
    <property type="molecule type" value="Genomic_DNA"/>
</dbReference>
<evidence type="ECO:0000313" key="1">
    <source>
        <dbReference type="EMBL" id="OAL10785.1"/>
    </source>
</evidence>
<sequence length="139" mass="16495">MYVQYIVELAVQTIFEKINMNKTSLLPSVVRMLTLSTIPPLTYFAVTQYNELNKIELPELPIEIEPEIVVKPSEPQKRIRKVWRQTSGRKFSEVFSSYYTSYKYTDGQLNSMCKNGYVYQIFRNWCKEAKFEIKEEEVK</sequence>
<reference evidence="2" key="1">
    <citation type="submission" date="2016-04" db="EMBL/GenBank/DDBJ databases">
        <authorList>
            <person name="Quiroz-Castaneda R.E."/>
            <person name="Martinez-Ocampo F."/>
        </authorList>
    </citation>
    <scope>NUCLEOTIDE SEQUENCE [LARGE SCALE GENOMIC DNA]</scope>
    <source>
        <strain evidence="2">INIFAP01</strain>
    </source>
</reference>
<name>A0A1A9QFN9_9MOLU</name>